<organism evidence="1 2">
    <name type="scientific">Artomyces pyxidatus</name>
    <dbReference type="NCBI Taxonomy" id="48021"/>
    <lineage>
        <taxon>Eukaryota</taxon>
        <taxon>Fungi</taxon>
        <taxon>Dikarya</taxon>
        <taxon>Basidiomycota</taxon>
        <taxon>Agaricomycotina</taxon>
        <taxon>Agaricomycetes</taxon>
        <taxon>Russulales</taxon>
        <taxon>Auriscalpiaceae</taxon>
        <taxon>Artomyces</taxon>
    </lineage>
</organism>
<dbReference type="Proteomes" id="UP000814140">
    <property type="component" value="Unassembled WGS sequence"/>
</dbReference>
<accession>A0ACB8SPZ8</accession>
<dbReference type="EMBL" id="MU277237">
    <property type="protein sequence ID" value="KAI0058292.1"/>
    <property type="molecule type" value="Genomic_DNA"/>
</dbReference>
<protein>
    <submittedName>
        <fullName evidence="1">Uncharacterized protein</fullName>
    </submittedName>
</protein>
<sequence>DIELHMEHAEQQRLDGYSLTVEHAHSRKAAFDKRVTKTAPGEVIFAQYDLVQIHNTALDLNLSMERKLLPCWS</sequence>
<feature type="non-terminal residue" evidence="1">
    <location>
        <position position="73"/>
    </location>
</feature>
<evidence type="ECO:0000313" key="1">
    <source>
        <dbReference type="EMBL" id="KAI0058292.1"/>
    </source>
</evidence>
<proteinExistence type="predicted"/>
<evidence type="ECO:0000313" key="2">
    <source>
        <dbReference type="Proteomes" id="UP000814140"/>
    </source>
</evidence>
<reference evidence="1" key="1">
    <citation type="submission" date="2021-03" db="EMBL/GenBank/DDBJ databases">
        <authorList>
            <consortium name="DOE Joint Genome Institute"/>
            <person name="Ahrendt S."/>
            <person name="Looney B.P."/>
            <person name="Miyauchi S."/>
            <person name="Morin E."/>
            <person name="Drula E."/>
            <person name="Courty P.E."/>
            <person name="Chicoki N."/>
            <person name="Fauchery L."/>
            <person name="Kohler A."/>
            <person name="Kuo A."/>
            <person name="Labutti K."/>
            <person name="Pangilinan J."/>
            <person name="Lipzen A."/>
            <person name="Riley R."/>
            <person name="Andreopoulos W."/>
            <person name="He G."/>
            <person name="Johnson J."/>
            <person name="Barry K.W."/>
            <person name="Grigoriev I.V."/>
            <person name="Nagy L."/>
            <person name="Hibbett D."/>
            <person name="Henrissat B."/>
            <person name="Matheny P.B."/>
            <person name="Labbe J."/>
            <person name="Martin F."/>
        </authorList>
    </citation>
    <scope>NUCLEOTIDE SEQUENCE</scope>
    <source>
        <strain evidence="1">HHB10654</strain>
    </source>
</reference>
<comment type="caution">
    <text evidence="1">The sequence shown here is derived from an EMBL/GenBank/DDBJ whole genome shotgun (WGS) entry which is preliminary data.</text>
</comment>
<feature type="non-terminal residue" evidence="1">
    <location>
        <position position="1"/>
    </location>
</feature>
<reference evidence="1" key="2">
    <citation type="journal article" date="2022" name="New Phytol.">
        <title>Evolutionary transition to the ectomycorrhizal habit in the genomes of a hyperdiverse lineage of mushroom-forming fungi.</title>
        <authorList>
            <person name="Looney B."/>
            <person name="Miyauchi S."/>
            <person name="Morin E."/>
            <person name="Drula E."/>
            <person name="Courty P.E."/>
            <person name="Kohler A."/>
            <person name="Kuo A."/>
            <person name="LaButti K."/>
            <person name="Pangilinan J."/>
            <person name="Lipzen A."/>
            <person name="Riley R."/>
            <person name="Andreopoulos W."/>
            <person name="He G."/>
            <person name="Johnson J."/>
            <person name="Nolan M."/>
            <person name="Tritt A."/>
            <person name="Barry K.W."/>
            <person name="Grigoriev I.V."/>
            <person name="Nagy L.G."/>
            <person name="Hibbett D."/>
            <person name="Henrissat B."/>
            <person name="Matheny P.B."/>
            <person name="Labbe J."/>
            <person name="Martin F.M."/>
        </authorList>
    </citation>
    <scope>NUCLEOTIDE SEQUENCE</scope>
    <source>
        <strain evidence="1">HHB10654</strain>
    </source>
</reference>
<name>A0ACB8SPZ8_9AGAM</name>
<keyword evidence="2" id="KW-1185">Reference proteome</keyword>
<gene>
    <name evidence="1" type="ORF">BV25DRAFT_1774190</name>
</gene>